<evidence type="ECO:0000259" key="5">
    <source>
        <dbReference type="PROSITE" id="PS50977"/>
    </source>
</evidence>
<comment type="caution">
    <text evidence="6">The sequence shown here is derived from an EMBL/GenBank/DDBJ whole genome shotgun (WGS) entry which is preliminary data.</text>
</comment>
<sequence length="236" mass="25661">MVKPAAVPGRPRSRDAAGLPAVTPEKIVVSALELTARHGLDSWTLRQLAAAVDAYPAVVYHHVGDREAVVAAVVERVIALVPVPDADLPWREWFRTLLTDLRRVLTDYPGVARRLALYGATSAPAATIVDHGVRTLQAAGFGDEAPKAYLMVINAACLILSMEDEQHRNAEIKERTGEALAKFRGETDRPGLAAMGAAMFELITEPGRRANFFADFYDYAVERCLDGLACRLGALR</sequence>
<evidence type="ECO:0000313" key="6">
    <source>
        <dbReference type="EMBL" id="MFD2419557.1"/>
    </source>
</evidence>
<proteinExistence type="predicted"/>
<keyword evidence="7" id="KW-1185">Reference proteome</keyword>
<evidence type="ECO:0000256" key="2">
    <source>
        <dbReference type="ARBA" id="ARBA00023125"/>
    </source>
</evidence>
<dbReference type="InterPro" id="IPR036271">
    <property type="entry name" value="Tet_transcr_reg_TetR-rel_C_sf"/>
</dbReference>
<keyword evidence="2 4" id="KW-0238">DNA-binding</keyword>
<gene>
    <name evidence="6" type="ORF">ACFSXZ_24825</name>
</gene>
<dbReference type="PROSITE" id="PS50977">
    <property type="entry name" value="HTH_TETR_2"/>
    <property type="match status" value="1"/>
</dbReference>
<dbReference type="RefSeq" id="WP_378267536.1">
    <property type="nucleotide sequence ID" value="NZ_JBHUKR010000011.1"/>
</dbReference>
<dbReference type="Gene3D" id="1.10.357.10">
    <property type="entry name" value="Tetracycline Repressor, domain 2"/>
    <property type="match status" value="1"/>
</dbReference>
<organism evidence="6 7">
    <name type="scientific">Amycolatopsis pigmentata</name>
    <dbReference type="NCBI Taxonomy" id="450801"/>
    <lineage>
        <taxon>Bacteria</taxon>
        <taxon>Bacillati</taxon>
        <taxon>Actinomycetota</taxon>
        <taxon>Actinomycetes</taxon>
        <taxon>Pseudonocardiales</taxon>
        <taxon>Pseudonocardiaceae</taxon>
        <taxon>Amycolatopsis</taxon>
    </lineage>
</organism>
<evidence type="ECO:0000256" key="4">
    <source>
        <dbReference type="PROSITE-ProRule" id="PRU00335"/>
    </source>
</evidence>
<feature type="DNA-binding region" description="H-T-H motif" evidence="4">
    <location>
        <begin position="44"/>
        <end position="63"/>
    </location>
</feature>
<evidence type="ECO:0000256" key="1">
    <source>
        <dbReference type="ARBA" id="ARBA00023015"/>
    </source>
</evidence>
<name>A0ABW5G0G0_9PSEU</name>
<dbReference type="SUPFAM" id="SSF46689">
    <property type="entry name" value="Homeodomain-like"/>
    <property type="match status" value="1"/>
</dbReference>
<feature type="domain" description="HTH tetR-type" evidence="5">
    <location>
        <begin position="21"/>
        <end position="81"/>
    </location>
</feature>
<dbReference type="InterPro" id="IPR009057">
    <property type="entry name" value="Homeodomain-like_sf"/>
</dbReference>
<accession>A0ABW5G0G0</accession>
<evidence type="ECO:0000256" key="3">
    <source>
        <dbReference type="ARBA" id="ARBA00023163"/>
    </source>
</evidence>
<dbReference type="InterPro" id="IPR004111">
    <property type="entry name" value="Repressor_TetR_C"/>
</dbReference>
<keyword evidence="1" id="KW-0805">Transcription regulation</keyword>
<evidence type="ECO:0000313" key="7">
    <source>
        <dbReference type="Proteomes" id="UP001597417"/>
    </source>
</evidence>
<dbReference type="EMBL" id="JBHUKR010000011">
    <property type="protein sequence ID" value="MFD2419557.1"/>
    <property type="molecule type" value="Genomic_DNA"/>
</dbReference>
<keyword evidence="3" id="KW-0804">Transcription</keyword>
<protein>
    <submittedName>
        <fullName evidence="6">TetR/AcrR family transcriptional regulator</fullName>
    </submittedName>
</protein>
<dbReference type="SUPFAM" id="SSF48498">
    <property type="entry name" value="Tetracyclin repressor-like, C-terminal domain"/>
    <property type="match status" value="1"/>
</dbReference>
<dbReference type="Proteomes" id="UP001597417">
    <property type="component" value="Unassembled WGS sequence"/>
</dbReference>
<dbReference type="Pfam" id="PF02909">
    <property type="entry name" value="TetR_C_1"/>
    <property type="match status" value="1"/>
</dbReference>
<dbReference type="InterPro" id="IPR001647">
    <property type="entry name" value="HTH_TetR"/>
</dbReference>
<reference evidence="7" key="1">
    <citation type="journal article" date="2019" name="Int. J. Syst. Evol. Microbiol.">
        <title>The Global Catalogue of Microorganisms (GCM) 10K type strain sequencing project: providing services to taxonomists for standard genome sequencing and annotation.</title>
        <authorList>
            <consortium name="The Broad Institute Genomics Platform"/>
            <consortium name="The Broad Institute Genome Sequencing Center for Infectious Disease"/>
            <person name="Wu L."/>
            <person name="Ma J."/>
        </authorList>
    </citation>
    <scope>NUCLEOTIDE SEQUENCE [LARGE SCALE GENOMIC DNA]</scope>
    <source>
        <strain evidence="7">CGMCC 4.7645</strain>
    </source>
</reference>